<dbReference type="PROSITE" id="PS50995">
    <property type="entry name" value="HTH_MARR_2"/>
    <property type="match status" value="1"/>
</dbReference>
<feature type="domain" description="HTH marR-type" evidence="4">
    <location>
        <begin position="11"/>
        <end position="147"/>
    </location>
</feature>
<dbReference type="Proteomes" id="UP001527882">
    <property type="component" value="Unassembled WGS sequence"/>
</dbReference>
<dbReference type="InterPro" id="IPR036388">
    <property type="entry name" value="WH-like_DNA-bd_sf"/>
</dbReference>
<dbReference type="InterPro" id="IPR023187">
    <property type="entry name" value="Tscrpt_reg_MarR-type_CS"/>
</dbReference>
<dbReference type="SMART" id="SM00347">
    <property type="entry name" value="HTH_MARR"/>
    <property type="match status" value="1"/>
</dbReference>
<comment type="caution">
    <text evidence="5">The sequence shown here is derived from an EMBL/GenBank/DDBJ whole genome shotgun (WGS) entry which is preliminary data.</text>
</comment>
<dbReference type="PRINTS" id="PR00598">
    <property type="entry name" value="HTHMARR"/>
</dbReference>
<gene>
    <name evidence="5" type="ORF">O9H85_24570</name>
</gene>
<evidence type="ECO:0000313" key="6">
    <source>
        <dbReference type="Proteomes" id="UP001527882"/>
    </source>
</evidence>
<keyword evidence="3" id="KW-0804">Transcription</keyword>
<dbReference type="InterPro" id="IPR036390">
    <property type="entry name" value="WH_DNA-bd_sf"/>
</dbReference>
<keyword evidence="1" id="KW-0805">Transcription regulation</keyword>
<accession>A0ABT4QF87</accession>
<keyword evidence="2" id="KW-0238">DNA-binding</keyword>
<name>A0ABT4QF87_9BACL</name>
<dbReference type="SUPFAM" id="SSF46785">
    <property type="entry name" value="Winged helix' DNA-binding domain"/>
    <property type="match status" value="1"/>
</dbReference>
<dbReference type="PANTHER" id="PTHR42756:SF1">
    <property type="entry name" value="TRANSCRIPTIONAL REPRESSOR OF EMRAB OPERON"/>
    <property type="match status" value="1"/>
</dbReference>
<dbReference type="InterPro" id="IPR000835">
    <property type="entry name" value="HTH_MarR-typ"/>
</dbReference>
<dbReference type="Gene3D" id="1.10.10.10">
    <property type="entry name" value="Winged helix-like DNA-binding domain superfamily/Winged helix DNA-binding domain"/>
    <property type="match status" value="1"/>
</dbReference>
<dbReference type="Pfam" id="PF01047">
    <property type="entry name" value="MarR"/>
    <property type="match status" value="1"/>
</dbReference>
<evidence type="ECO:0000259" key="4">
    <source>
        <dbReference type="PROSITE" id="PS50995"/>
    </source>
</evidence>
<dbReference type="EMBL" id="JAQAGZ010000018">
    <property type="protein sequence ID" value="MCZ8515522.1"/>
    <property type="molecule type" value="Genomic_DNA"/>
</dbReference>
<sequence>MANEDANAPKAAELIQLLLRASHYIQHEFEAQLVALDMPVQLSGPRLRLLLTVWKSDTIRMNELAIKLGLKARTITEHVDSLESDGLITRIPDPKDRRATLLQLTEEALTHVSRVRYIQEQISERLLQSFSAEQSKDLYELLTLFFDGKEIDFVC</sequence>
<protein>
    <submittedName>
        <fullName evidence="5">MarR family transcriptional regulator</fullName>
    </submittedName>
</protein>
<organism evidence="5 6">
    <name type="scientific">Paenibacillus gyeongsangnamensis</name>
    <dbReference type="NCBI Taxonomy" id="3388067"/>
    <lineage>
        <taxon>Bacteria</taxon>
        <taxon>Bacillati</taxon>
        <taxon>Bacillota</taxon>
        <taxon>Bacilli</taxon>
        <taxon>Bacillales</taxon>
        <taxon>Paenibacillaceae</taxon>
        <taxon>Paenibacillus</taxon>
    </lineage>
</organism>
<dbReference type="RefSeq" id="WP_269884054.1">
    <property type="nucleotide sequence ID" value="NZ_JAQAGZ010000018.1"/>
</dbReference>
<dbReference type="PANTHER" id="PTHR42756">
    <property type="entry name" value="TRANSCRIPTIONAL REGULATOR, MARR"/>
    <property type="match status" value="1"/>
</dbReference>
<keyword evidence="6" id="KW-1185">Reference proteome</keyword>
<proteinExistence type="predicted"/>
<evidence type="ECO:0000256" key="1">
    <source>
        <dbReference type="ARBA" id="ARBA00023015"/>
    </source>
</evidence>
<evidence type="ECO:0000256" key="3">
    <source>
        <dbReference type="ARBA" id="ARBA00023163"/>
    </source>
</evidence>
<reference evidence="5 6" key="1">
    <citation type="submission" date="2022-12" db="EMBL/GenBank/DDBJ databases">
        <title>Draft genome sequence of Paenibacillus sp. dW9.</title>
        <authorList>
            <person name="Choi E.-W."/>
            <person name="Kim D.-U."/>
        </authorList>
    </citation>
    <scope>NUCLEOTIDE SEQUENCE [LARGE SCALE GENOMIC DNA]</scope>
    <source>
        <strain evidence="6">dW9</strain>
    </source>
</reference>
<evidence type="ECO:0000256" key="2">
    <source>
        <dbReference type="ARBA" id="ARBA00023125"/>
    </source>
</evidence>
<dbReference type="PROSITE" id="PS01117">
    <property type="entry name" value="HTH_MARR_1"/>
    <property type="match status" value="1"/>
</dbReference>
<evidence type="ECO:0000313" key="5">
    <source>
        <dbReference type="EMBL" id="MCZ8515522.1"/>
    </source>
</evidence>